<dbReference type="SUPFAM" id="SSF52768">
    <property type="entry name" value="Arginase/deacetylase"/>
    <property type="match status" value="1"/>
</dbReference>
<dbReference type="InterPro" id="IPR006035">
    <property type="entry name" value="Ureohydrolase"/>
</dbReference>
<dbReference type="GO" id="GO:0008783">
    <property type="term" value="F:agmatinase activity"/>
    <property type="evidence" value="ECO:0007669"/>
    <property type="project" value="TreeGrafter"/>
</dbReference>
<dbReference type="GO" id="GO:0019556">
    <property type="term" value="P:L-histidine catabolic process to glutamate and formamide"/>
    <property type="evidence" value="ECO:0007669"/>
    <property type="project" value="UniProtKB-UniRule"/>
</dbReference>
<dbReference type="PANTHER" id="PTHR11358">
    <property type="entry name" value="ARGINASE/AGMATINASE"/>
    <property type="match status" value="1"/>
</dbReference>
<evidence type="ECO:0000313" key="9">
    <source>
        <dbReference type="EMBL" id="OYD59631.1"/>
    </source>
</evidence>
<protein>
    <recommendedName>
        <fullName evidence="5">Formimidoylglutamase</fullName>
        <ecNumber evidence="5">3.5.3.8</ecNumber>
    </recommendedName>
</protein>
<keyword evidence="10" id="KW-1185">Reference proteome</keyword>
<dbReference type="NCBIfam" id="TIGR01227">
    <property type="entry name" value="hutG"/>
    <property type="match status" value="1"/>
</dbReference>
<dbReference type="GO" id="GO:0033389">
    <property type="term" value="P:putrescine biosynthetic process from arginine, via agmatine"/>
    <property type="evidence" value="ECO:0007669"/>
    <property type="project" value="TreeGrafter"/>
</dbReference>
<comment type="similarity">
    <text evidence="7 8">Belongs to the arginase family.</text>
</comment>
<evidence type="ECO:0000256" key="3">
    <source>
        <dbReference type="ARBA" id="ARBA00022808"/>
    </source>
</evidence>
<feature type="binding site" evidence="6">
    <location>
        <position position="151"/>
    </location>
    <ligand>
        <name>Mn(2+)</name>
        <dbReference type="ChEBI" id="CHEBI:29035"/>
        <label>1</label>
    </ligand>
</feature>
<proteinExistence type="inferred from homology"/>
<dbReference type="PANTHER" id="PTHR11358:SF35">
    <property type="entry name" value="FORMIMIDOYLGLUTAMASE"/>
    <property type="match status" value="1"/>
</dbReference>
<dbReference type="EMBL" id="NOII01000001">
    <property type="protein sequence ID" value="OYD59631.1"/>
    <property type="molecule type" value="Genomic_DNA"/>
</dbReference>
<evidence type="ECO:0000256" key="7">
    <source>
        <dbReference type="PROSITE-ProRule" id="PRU00742"/>
    </source>
</evidence>
<evidence type="ECO:0000256" key="1">
    <source>
        <dbReference type="ARBA" id="ARBA00022723"/>
    </source>
</evidence>
<evidence type="ECO:0000256" key="5">
    <source>
        <dbReference type="NCBIfam" id="TIGR01227"/>
    </source>
</evidence>
<dbReference type="Gene3D" id="3.40.800.10">
    <property type="entry name" value="Ureohydrolase domain"/>
    <property type="match status" value="1"/>
</dbReference>
<keyword evidence="1 6" id="KW-0479">Metal-binding</keyword>
<comment type="cofactor">
    <cofactor evidence="6">
        <name>Mn(2+)</name>
        <dbReference type="ChEBI" id="CHEBI:29035"/>
    </cofactor>
    <text evidence="6">Binds 2 manganese ions per subunit.</text>
</comment>
<keyword evidence="3" id="KW-0369">Histidine metabolism</keyword>
<dbReference type="RefSeq" id="WP_094251593.1">
    <property type="nucleotide sequence ID" value="NZ_JBHLXL010000001.1"/>
</dbReference>
<reference evidence="9 10" key="1">
    <citation type="submission" date="2017-07" db="EMBL/GenBank/DDBJ databases">
        <title>Fictibacillus sp. nov. GDSW-R2A3 Genome sequencing and assembly.</title>
        <authorList>
            <person name="Mayilraj S."/>
        </authorList>
    </citation>
    <scope>NUCLEOTIDE SEQUENCE [LARGE SCALE GENOMIC DNA]</scope>
    <source>
        <strain evidence="9 10">GDSW-R2A3</strain>
    </source>
</reference>
<dbReference type="PROSITE" id="PS51409">
    <property type="entry name" value="ARGINASE_2"/>
    <property type="match status" value="1"/>
</dbReference>
<dbReference type="GO" id="GO:0046872">
    <property type="term" value="F:metal ion binding"/>
    <property type="evidence" value="ECO:0007669"/>
    <property type="project" value="UniProtKB-KW"/>
</dbReference>
<dbReference type="InterPro" id="IPR005923">
    <property type="entry name" value="HutG"/>
</dbReference>
<dbReference type="PRINTS" id="PR00116">
    <property type="entry name" value="ARGINASE"/>
</dbReference>
<dbReference type="PROSITE" id="PS01053">
    <property type="entry name" value="ARGINASE_1"/>
    <property type="match status" value="1"/>
</dbReference>
<evidence type="ECO:0000256" key="2">
    <source>
        <dbReference type="ARBA" id="ARBA00022801"/>
    </source>
</evidence>
<sequence>MPSIPFLKPANGAKFADRGIKKTGELLTPWDGTAVSGIGVLGIPLSKTSISHSGAHLAPETIRFMMHSLTTYHIGSGQDLWDERIIDFGDINMHVTDLFESQMRIHDTVTHVLHKCPDLVPVFLGGDHSISAGAISAFSQAKGRVGIIQFDAHHDLRNLEDGGPSNGTPFRQLIEKGSIEGNQLVQIGIRDFANGKMYHDYAVEHGVTVYTMDDVRKTGLIAILEESVEKLKMSCVTLYVSLDMDVLDQAYAPGCPAIGPGGMDSGVLIEGMVWLAKNGSVKGMDIVEIDPTLDFRHMTSRLAAYILMQFYTHYNNESFPI</sequence>
<dbReference type="OrthoDB" id="9788689at2"/>
<keyword evidence="2 8" id="KW-0378">Hydrolase</keyword>
<feature type="binding site" evidence="6">
    <location>
        <position position="245"/>
    </location>
    <ligand>
        <name>Mn(2+)</name>
        <dbReference type="ChEBI" id="CHEBI:29035"/>
        <label>1</label>
    </ligand>
</feature>
<dbReference type="InterPro" id="IPR023696">
    <property type="entry name" value="Ureohydrolase_dom_sf"/>
</dbReference>
<dbReference type="GO" id="GO:0050415">
    <property type="term" value="F:formimidoylglutamase activity"/>
    <property type="evidence" value="ECO:0007669"/>
    <property type="project" value="UniProtKB-UniRule"/>
</dbReference>
<feature type="binding site" evidence="6">
    <location>
        <position position="243"/>
    </location>
    <ligand>
        <name>Mn(2+)</name>
        <dbReference type="ChEBI" id="CHEBI:29035"/>
        <label>1</label>
    </ligand>
</feature>
<organism evidence="9 10">
    <name type="scientific">Fictibacillus aquaticus</name>
    <dbReference type="NCBI Taxonomy" id="2021314"/>
    <lineage>
        <taxon>Bacteria</taxon>
        <taxon>Bacillati</taxon>
        <taxon>Bacillota</taxon>
        <taxon>Bacilli</taxon>
        <taxon>Bacillales</taxon>
        <taxon>Fictibacillaceae</taxon>
        <taxon>Fictibacillus</taxon>
    </lineage>
</organism>
<evidence type="ECO:0000256" key="8">
    <source>
        <dbReference type="RuleBase" id="RU003684"/>
    </source>
</evidence>
<name>A0A235FE88_9BACL</name>
<evidence type="ECO:0000313" key="10">
    <source>
        <dbReference type="Proteomes" id="UP000215059"/>
    </source>
</evidence>
<dbReference type="Proteomes" id="UP000215059">
    <property type="component" value="Unassembled WGS sequence"/>
</dbReference>
<accession>A0A235FE88</accession>
<dbReference type="InterPro" id="IPR020855">
    <property type="entry name" value="Ureohydrolase_Mn_BS"/>
</dbReference>
<dbReference type="PIRSF" id="PIRSF036979">
    <property type="entry name" value="Arginase"/>
    <property type="match status" value="1"/>
</dbReference>
<gene>
    <name evidence="9" type="primary">hutG</name>
    <name evidence="9" type="ORF">CGZ90_07025</name>
</gene>
<evidence type="ECO:0000256" key="6">
    <source>
        <dbReference type="PIRSR" id="PIRSR036979-1"/>
    </source>
</evidence>
<keyword evidence="4 6" id="KW-0464">Manganese</keyword>
<comment type="caution">
    <text evidence="9">The sequence shown here is derived from an EMBL/GenBank/DDBJ whole genome shotgun (WGS) entry which is preliminary data.</text>
</comment>
<feature type="binding site" evidence="6">
    <location>
        <position position="153"/>
    </location>
    <ligand>
        <name>Mn(2+)</name>
        <dbReference type="ChEBI" id="CHEBI:29035"/>
        <label>1</label>
    </ligand>
</feature>
<evidence type="ECO:0000256" key="4">
    <source>
        <dbReference type="ARBA" id="ARBA00023211"/>
    </source>
</evidence>
<feature type="binding site" evidence="6">
    <location>
        <position position="128"/>
    </location>
    <ligand>
        <name>Mn(2+)</name>
        <dbReference type="ChEBI" id="CHEBI:29035"/>
        <label>1</label>
    </ligand>
</feature>
<dbReference type="Pfam" id="PF00491">
    <property type="entry name" value="Arginase"/>
    <property type="match status" value="1"/>
</dbReference>
<dbReference type="CDD" id="cd09990">
    <property type="entry name" value="Agmatinase-like"/>
    <property type="match status" value="1"/>
</dbReference>
<dbReference type="EC" id="3.5.3.8" evidence="5"/>
<feature type="binding site" evidence="6">
    <location>
        <position position="155"/>
    </location>
    <ligand>
        <name>Mn(2+)</name>
        <dbReference type="ChEBI" id="CHEBI:29035"/>
        <label>1</label>
    </ligand>
</feature>
<dbReference type="AlphaFoldDB" id="A0A235FE88"/>